<keyword evidence="2" id="KW-1185">Reference proteome</keyword>
<accession>A0ABS6F6D1</accession>
<reference evidence="1 2" key="1">
    <citation type="submission" date="2021-06" db="EMBL/GenBank/DDBJ databases">
        <authorList>
            <person name="Sun Q."/>
            <person name="Li D."/>
        </authorList>
    </citation>
    <scope>NUCLEOTIDE SEQUENCE [LARGE SCALE GENOMIC DNA]</scope>
    <source>
        <strain evidence="1 2">MSJ-2</strain>
    </source>
</reference>
<comment type="caution">
    <text evidence="1">The sequence shown here is derived from an EMBL/GenBank/DDBJ whole genome shotgun (WGS) entry which is preliminary data.</text>
</comment>
<evidence type="ECO:0000313" key="1">
    <source>
        <dbReference type="EMBL" id="MBU5625815.1"/>
    </source>
</evidence>
<dbReference type="EMBL" id="JAHLQN010000001">
    <property type="protein sequence ID" value="MBU5625815.1"/>
    <property type="molecule type" value="Genomic_DNA"/>
</dbReference>
<evidence type="ECO:0000313" key="2">
    <source>
        <dbReference type="Proteomes" id="UP000787672"/>
    </source>
</evidence>
<dbReference type="RefSeq" id="WP_216558292.1">
    <property type="nucleotide sequence ID" value="NZ_JAHLQN010000001.1"/>
</dbReference>
<sequence>MKSDWTRIDLSPLGLEAGSEESGYFCTPKGARIIGWAGVDGIHCCTAPGFGETIFSVSPMNAPGEYVRPLARNFRDFLSLLLSCGGFAAAEQAPGWSREQFSDFLLHNPPENPERLEALRRELDLKPMEDPFSYIQALQEEIDLSQLSAPIPSPALPPERPQEWKVFYSGGFWGRHGRERAGREIPVRKSFSWADALWQVPAVYVCGKGLVADFCARVAPERIRAFLNKWDLSPERGEPTLTDEQRMELEAENPLSLDVDTRMAVNGRALSGHHGCGIAWNPCLPEEMQEREARDILAHYGLDPSYGWILLRRSFRWATSRPPVLRSLQATLRQEPLSLPGPRFHVSGAGDSVSFTHPVTGARHTLVVDECAPQELSSDCFREEGTDVPTHLCLLRYHLLPDLPQDGFLVRDCRESDPPRPREGEAGGSGFHGAAAVGVIGGADGPVAVFAAGGANPRAACSSLRFEPPPEVEWRVEFRVRTLPEQTVDLL</sequence>
<name>A0ABS6F6D1_9FIRM</name>
<dbReference type="Proteomes" id="UP000787672">
    <property type="component" value="Unassembled WGS sequence"/>
</dbReference>
<gene>
    <name evidence="1" type="ORF">KQI82_02550</name>
</gene>
<protein>
    <submittedName>
        <fullName evidence="1">Sodium ion-translocating decarboxylase subunit beta</fullName>
    </submittedName>
</protein>
<organism evidence="1 2">
    <name type="scientific">Dysosmobacter acutus</name>
    <dbReference type="NCBI Taxonomy" id="2841504"/>
    <lineage>
        <taxon>Bacteria</taxon>
        <taxon>Bacillati</taxon>
        <taxon>Bacillota</taxon>
        <taxon>Clostridia</taxon>
        <taxon>Eubacteriales</taxon>
        <taxon>Oscillospiraceae</taxon>
        <taxon>Dysosmobacter</taxon>
    </lineage>
</organism>
<proteinExistence type="predicted"/>